<name>A0A1F5SK87_9BACT</name>
<gene>
    <name evidence="2" type="ORF">A2227_06035</name>
</gene>
<evidence type="ECO:0000313" key="3">
    <source>
        <dbReference type="Proteomes" id="UP000178367"/>
    </source>
</evidence>
<feature type="coiled-coil region" evidence="1">
    <location>
        <begin position="150"/>
        <end position="180"/>
    </location>
</feature>
<accession>A0A1F5SK87</accession>
<reference evidence="2 3" key="1">
    <citation type="journal article" date="2016" name="Nat. Commun.">
        <title>Thousands of microbial genomes shed light on interconnected biogeochemical processes in an aquifer system.</title>
        <authorList>
            <person name="Anantharaman K."/>
            <person name="Brown C.T."/>
            <person name="Hug L.A."/>
            <person name="Sharon I."/>
            <person name="Castelle C.J."/>
            <person name="Probst A.J."/>
            <person name="Thomas B.C."/>
            <person name="Singh A."/>
            <person name="Wilkins M.J."/>
            <person name="Karaoz U."/>
            <person name="Brodie E.L."/>
            <person name="Williams K.H."/>
            <person name="Hubbard S.S."/>
            <person name="Banfield J.F."/>
        </authorList>
    </citation>
    <scope>NUCLEOTIDE SEQUENCE [LARGE SCALE GENOMIC DNA]</scope>
</reference>
<comment type="caution">
    <text evidence="2">The sequence shown here is derived from an EMBL/GenBank/DDBJ whole genome shotgun (WGS) entry which is preliminary data.</text>
</comment>
<dbReference type="EMBL" id="MFGB01000011">
    <property type="protein sequence ID" value="OGF26946.1"/>
    <property type="molecule type" value="Genomic_DNA"/>
</dbReference>
<protein>
    <submittedName>
        <fullName evidence="2">Uncharacterized protein</fullName>
    </submittedName>
</protein>
<organism evidence="2 3">
    <name type="scientific">Candidatus Falkowbacteria bacterium RIFOXYA2_FULL_47_19</name>
    <dbReference type="NCBI Taxonomy" id="1797994"/>
    <lineage>
        <taxon>Bacteria</taxon>
        <taxon>Candidatus Falkowiibacteriota</taxon>
    </lineage>
</organism>
<proteinExistence type="predicted"/>
<dbReference type="Proteomes" id="UP000178367">
    <property type="component" value="Unassembled WGS sequence"/>
</dbReference>
<dbReference type="AlphaFoldDB" id="A0A1F5SK87"/>
<sequence length="653" mass="75122">MPQAAFKRMSSNNNLYKYNLKNYMEILSMEKLSRQKELMDEKNKNKQVIEKLDFLAQFDAEGSANFYKQRLEQVKERMGAQISEIKGINFEKAINQNMGYSIVERLLAQVPEAETLAGRISKRNTEALGKIIKHAAKHGSHLHEKENDFLKEYQAIIASMDEALANQEKIVAVLQELIEEDGEFRQEYLGRLNTETEKLDKMADETNLACLEKAEEMLACLPLANAYLEEVAALKGGLAEGMTENEKEPLVIDWEMMPAGTGPARDYQFNGQGDRERPKILKDRIDFIKSLNPVNVYVSRQPDVSREYEAYEFDNCVVICSPWSNHAVYVVSKENWQTASQLSKEEVRKNGGVRFKNIPGWQKRLEKIISGETDLFSLKQEKNGPERLTWGKDLESIRARVREVVFLNRPELKKAYDENDMAKAKEILKEIKFSHIQEMGISSAVPKFTLYRRLILECFPEADLKDEDFHISEKKYYWKNKSPEHMAENVRSAIFENFGDIKELIQAGDLEQAKIGLEMLTDNDFIDFGLRMVAKGKTGNSQFNSRLRALSATFPDICSAQPRKKYASQEERFGTWAEKLANAFMAENQHLESFVNQGEYEKLKIEIIKTIKSQGWMKFLVKHKLSGINGILGVSGGYRFWLKQAFPKIEWAK</sequence>
<evidence type="ECO:0000313" key="2">
    <source>
        <dbReference type="EMBL" id="OGF26946.1"/>
    </source>
</evidence>
<keyword evidence="1" id="KW-0175">Coiled coil</keyword>
<dbReference type="STRING" id="1797994.A2227_06035"/>
<evidence type="ECO:0000256" key="1">
    <source>
        <dbReference type="SAM" id="Coils"/>
    </source>
</evidence>